<dbReference type="Gene3D" id="3.40.50.150">
    <property type="entry name" value="Vaccinia Virus protein VP39"/>
    <property type="match status" value="1"/>
</dbReference>
<reference evidence="3" key="1">
    <citation type="journal article" date="2014" name="Int. J. Syst. Evol. Microbiol.">
        <title>Complete genome sequence of Corynebacterium casei LMG S-19264T (=DSM 44701T), isolated from a smear-ripened cheese.</title>
        <authorList>
            <consortium name="US DOE Joint Genome Institute (JGI-PGF)"/>
            <person name="Walter F."/>
            <person name="Albersmeier A."/>
            <person name="Kalinowski J."/>
            <person name="Ruckert C."/>
        </authorList>
    </citation>
    <scope>NUCLEOTIDE SEQUENCE</scope>
    <source>
        <strain evidence="3">CGMCC 1.15519</strain>
    </source>
</reference>
<name>A0A916ZW96_9SPHN</name>
<evidence type="ECO:0000256" key="1">
    <source>
        <dbReference type="ARBA" id="ARBA00022679"/>
    </source>
</evidence>
<sequence length="235" mass="25279">MYGAVASGPGHRYGTGMHRIIATALLLLSSAAFAWPQPQRPVSSIVSPTWASEASREAAGEAASVMRLLNVRAGQTVADIGAGSGYYTMRLSPVVGPRGRVIAQDIVPKYLNQLKARVRRAGLKNVRFVLGGENDPRLPVGAVDTALLIHMYHEIAQPYELLYRLRAALKPEGRIAVVDLDRTSGQHGMPRALLVCEVKAVGYDLVSITDLKPGYLAVFRKGPATNPAAVRACRE</sequence>
<keyword evidence="3" id="KW-0489">Methyltransferase</keyword>
<reference evidence="3" key="2">
    <citation type="submission" date="2020-09" db="EMBL/GenBank/DDBJ databases">
        <authorList>
            <person name="Sun Q."/>
            <person name="Zhou Y."/>
        </authorList>
    </citation>
    <scope>NUCLEOTIDE SEQUENCE</scope>
    <source>
        <strain evidence="3">CGMCC 1.15519</strain>
    </source>
</reference>
<dbReference type="InterPro" id="IPR041698">
    <property type="entry name" value="Methyltransf_25"/>
</dbReference>
<dbReference type="AlphaFoldDB" id="A0A916ZW96"/>
<dbReference type="Proteomes" id="UP000635071">
    <property type="component" value="Unassembled WGS sequence"/>
</dbReference>
<protein>
    <submittedName>
        <fullName evidence="3">Methyltransferase type 11</fullName>
    </submittedName>
</protein>
<evidence type="ECO:0000313" key="4">
    <source>
        <dbReference type="Proteomes" id="UP000635071"/>
    </source>
</evidence>
<dbReference type="InterPro" id="IPR029063">
    <property type="entry name" value="SAM-dependent_MTases_sf"/>
</dbReference>
<dbReference type="CDD" id="cd02440">
    <property type="entry name" value="AdoMet_MTases"/>
    <property type="match status" value="1"/>
</dbReference>
<keyword evidence="4" id="KW-1185">Reference proteome</keyword>
<evidence type="ECO:0000313" key="3">
    <source>
        <dbReference type="EMBL" id="GGE16034.1"/>
    </source>
</evidence>
<organism evidence="3 4">
    <name type="scientific">Sandarakinorhabdus glacialis</name>
    <dbReference type="NCBI Taxonomy" id="1614636"/>
    <lineage>
        <taxon>Bacteria</taxon>
        <taxon>Pseudomonadati</taxon>
        <taxon>Pseudomonadota</taxon>
        <taxon>Alphaproteobacteria</taxon>
        <taxon>Sphingomonadales</taxon>
        <taxon>Sphingosinicellaceae</taxon>
        <taxon>Sandarakinorhabdus</taxon>
    </lineage>
</organism>
<dbReference type="Pfam" id="PF13649">
    <property type="entry name" value="Methyltransf_25"/>
    <property type="match status" value="1"/>
</dbReference>
<comment type="caution">
    <text evidence="3">The sequence shown here is derived from an EMBL/GenBank/DDBJ whole genome shotgun (WGS) entry which is preliminary data.</text>
</comment>
<proteinExistence type="predicted"/>
<keyword evidence="1" id="KW-0808">Transferase</keyword>
<dbReference type="PANTHER" id="PTHR43861">
    <property type="entry name" value="TRANS-ACONITATE 2-METHYLTRANSFERASE-RELATED"/>
    <property type="match status" value="1"/>
</dbReference>
<dbReference type="EMBL" id="BMJM01000008">
    <property type="protein sequence ID" value="GGE16034.1"/>
    <property type="molecule type" value="Genomic_DNA"/>
</dbReference>
<evidence type="ECO:0000259" key="2">
    <source>
        <dbReference type="Pfam" id="PF13649"/>
    </source>
</evidence>
<dbReference type="GO" id="GO:0008168">
    <property type="term" value="F:methyltransferase activity"/>
    <property type="evidence" value="ECO:0007669"/>
    <property type="project" value="UniProtKB-KW"/>
</dbReference>
<gene>
    <name evidence="3" type="ORF">GCM10011529_23050</name>
</gene>
<dbReference type="GO" id="GO:0032259">
    <property type="term" value="P:methylation"/>
    <property type="evidence" value="ECO:0007669"/>
    <property type="project" value="UniProtKB-KW"/>
</dbReference>
<accession>A0A916ZW96</accession>
<feature type="domain" description="Methyltransferase" evidence="2">
    <location>
        <begin position="77"/>
        <end position="173"/>
    </location>
</feature>
<dbReference type="SUPFAM" id="SSF53335">
    <property type="entry name" value="S-adenosyl-L-methionine-dependent methyltransferases"/>
    <property type="match status" value="1"/>
</dbReference>